<evidence type="ECO:0000256" key="1">
    <source>
        <dbReference type="SAM" id="MobiDB-lite"/>
    </source>
</evidence>
<organism evidence="2 3">
    <name type="scientific">Phialocephala subalpina</name>
    <dbReference type="NCBI Taxonomy" id="576137"/>
    <lineage>
        <taxon>Eukaryota</taxon>
        <taxon>Fungi</taxon>
        <taxon>Dikarya</taxon>
        <taxon>Ascomycota</taxon>
        <taxon>Pezizomycotina</taxon>
        <taxon>Leotiomycetes</taxon>
        <taxon>Helotiales</taxon>
        <taxon>Mollisiaceae</taxon>
        <taxon>Phialocephala</taxon>
        <taxon>Phialocephala fortinii species complex</taxon>
    </lineage>
</organism>
<reference evidence="2 3" key="1">
    <citation type="submission" date="2016-03" db="EMBL/GenBank/DDBJ databases">
        <authorList>
            <person name="Ploux O."/>
        </authorList>
    </citation>
    <scope>NUCLEOTIDE SEQUENCE [LARGE SCALE GENOMIC DNA]</scope>
    <source>
        <strain evidence="2 3">UAMH 11012</strain>
    </source>
</reference>
<evidence type="ECO:0000313" key="3">
    <source>
        <dbReference type="Proteomes" id="UP000184330"/>
    </source>
</evidence>
<evidence type="ECO:0008006" key="4">
    <source>
        <dbReference type="Google" id="ProtNLM"/>
    </source>
</evidence>
<dbReference type="PANTHER" id="PTHR47843:SF2">
    <property type="entry name" value="BTB DOMAIN-CONTAINING PROTEIN"/>
    <property type="match status" value="1"/>
</dbReference>
<dbReference type="Proteomes" id="UP000184330">
    <property type="component" value="Unassembled WGS sequence"/>
</dbReference>
<keyword evidence="3" id="KW-1185">Reference proteome</keyword>
<proteinExistence type="predicted"/>
<gene>
    <name evidence="2" type="ORF">PAC_11708</name>
</gene>
<dbReference type="Gene3D" id="3.30.710.10">
    <property type="entry name" value="Potassium Channel Kv1.1, Chain A"/>
    <property type="match status" value="1"/>
</dbReference>
<dbReference type="AlphaFoldDB" id="A0A1L7X9W1"/>
<accession>A0A1L7X9W1</accession>
<dbReference type="EMBL" id="FJOG01000019">
    <property type="protein sequence ID" value="CZR61811.1"/>
    <property type="molecule type" value="Genomic_DNA"/>
</dbReference>
<dbReference type="InterPro" id="IPR011333">
    <property type="entry name" value="SKP1/BTB/POZ_sf"/>
</dbReference>
<dbReference type="OrthoDB" id="3525891at2759"/>
<dbReference type="PANTHER" id="PTHR47843">
    <property type="entry name" value="BTB DOMAIN-CONTAINING PROTEIN-RELATED"/>
    <property type="match status" value="1"/>
</dbReference>
<protein>
    <recommendedName>
        <fullName evidence="4">BTB domain-containing protein</fullName>
    </recommendedName>
</protein>
<feature type="region of interest" description="Disordered" evidence="1">
    <location>
        <begin position="1"/>
        <end position="23"/>
    </location>
</feature>
<sequence length="226" mass="25722">MASPQDILWSSSGRPPKEKKPNRITFGDAQSFVTINVALNSSFIEGQTQSMDLEDVEPGVMTLLVDWLYFQKLPSEREIGAELTTLELCKLWVLAERFLMPRLQNIVVIEGSSIKPDGAKHLSEEESKEEGIKQLVELLNYVYNNCAKDGMWRNFYVSLMIHFLAAAQRMPEEESMEAMTRIFENKIPQDLIIEVLMEIVKSRVNLSEVPLPLMTDGDLLVLVEDD</sequence>
<name>A0A1L7X9W1_9HELO</name>
<evidence type="ECO:0000313" key="2">
    <source>
        <dbReference type="EMBL" id="CZR61811.1"/>
    </source>
</evidence>